<evidence type="ECO:0000259" key="3">
    <source>
        <dbReference type="SMART" id="SM00507"/>
    </source>
</evidence>
<feature type="domain" description="HNH nuclease" evidence="3">
    <location>
        <begin position="430"/>
        <end position="482"/>
    </location>
</feature>
<dbReference type="InterPro" id="IPR003870">
    <property type="entry name" value="DUF222"/>
</dbReference>
<evidence type="ECO:0000256" key="1">
    <source>
        <dbReference type="ARBA" id="ARBA00023450"/>
    </source>
</evidence>
<dbReference type="Proteomes" id="UP000824005">
    <property type="component" value="Unassembled WGS sequence"/>
</dbReference>
<evidence type="ECO:0000313" key="4">
    <source>
        <dbReference type="EMBL" id="HIY66882.1"/>
    </source>
</evidence>
<reference evidence="4" key="1">
    <citation type="journal article" date="2021" name="PeerJ">
        <title>Extensive microbial diversity within the chicken gut microbiome revealed by metagenomics and culture.</title>
        <authorList>
            <person name="Gilroy R."/>
            <person name="Ravi A."/>
            <person name="Getino M."/>
            <person name="Pursley I."/>
            <person name="Horton D.L."/>
            <person name="Alikhan N.F."/>
            <person name="Baker D."/>
            <person name="Gharbi K."/>
            <person name="Hall N."/>
            <person name="Watson M."/>
            <person name="Adriaenssens E.M."/>
            <person name="Foster-Nyarko E."/>
            <person name="Jarju S."/>
            <person name="Secka A."/>
            <person name="Antonio M."/>
            <person name="Oren A."/>
            <person name="Chaudhuri R.R."/>
            <person name="La Ragione R."/>
            <person name="Hildebrand F."/>
            <person name="Pallen M.J."/>
        </authorList>
    </citation>
    <scope>NUCLEOTIDE SEQUENCE</scope>
    <source>
        <strain evidence="4">ChiGjej1B1-98</strain>
    </source>
</reference>
<comment type="caution">
    <text evidence="4">The sequence shown here is derived from an EMBL/GenBank/DDBJ whole genome shotgun (WGS) entry which is preliminary data.</text>
</comment>
<dbReference type="Pfam" id="PF02720">
    <property type="entry name" value="DUF222"/>
    <property type="match status" value="1"/>
</dbReference>
<feature type="compositionally biased region" description="Low complexity" evidence="2">
    <location>
        <begin position="511"/>
        <end position="520"/>
    </location>
</feature>
<organism evidence="4 5">
    <name type="scientific">Candidatus Agrococcus pullicola</name>
    <dbReference type="NCBI Taxonomy" id="2838429"/>
    <lineage>
        <taxon>Bacteria</taxon>
        <taxon>Bacillati</taxon>
        <taxon>Actinomycetota</taxon>
        <taxon>Actinomycetes</taxon>
        <taxon>Micrococcales</taxon>
        <taxon>Microbacteriaceae</taxon>
        <taxon>Agrococcus</taxon>
    </lineage>
</organism>
<dbReference type="CDD" id="cd00085">
    <property type="entry name" value="HNHc"/>
    <property type="match status" value="1"/>
</dbReference>
<dbReference type="InterPro" id="IPR002711">
    <property type="entry name" value="HNH"/>
</dbReference>
<feature type="region of interest" description="Disordered" evidence="2">
    <location>
        <begin position="511"/>
        <end position="544"/>
    </location>
</feature>
<reference evidence="4" key="2">
    <citation type="submission" date="2021-04" db="EMBL/GenBank/DDBJ databases">
        <authorList>
            <person name="Gilroy R."/>
        </authorList>
    </citation>
    <scope>NUCLEOTIDE SEQUENCE</scope>
    <source>
        <strain evidence="4">ChiGjej1B1-98</strain>
    </source>
</reference>
<protein>
    <submittedName>
        <fullName evidence="4">HNH endonuclease</fullName>
    </submittedName>
</protein>
<dbReference type="AlphaFoldDB" id="A0A9D1YXA8"/>
<feature type="compositionally biased region" description="Basic and acidic residues" evidence="2">
    <location>
        <begin position="527"/>
        <end position="537"/>
    </location>
</feature>
<keyword evidence="4" id="KW-0378">Hydrolase</keyword>
<keyword evidence="4" id="KW-0255">Endonuclease</keyword>
<comment type="similarity">
    <text evidence="1">Belongs to the Rv1128c/1148c/1588c/1702c/1945/3466 family.</text>
</comment>
<feature type="compositionally biased region" description="Basic and acidic residues" evidence="2">
    <location>
        <begin position="34"/>
        <end position="58"/>
    </location>
</feature>
<dbReference type="GO" id="GO:0008270">
    <property type="term" value="F:zinc ion binding"/>
    <property type="evidence" value="ECO:0007669"/>
    <property type="project" value="InterPro"/>
</dbReference>
<proteinExistence type="inferred from homology"/>
<evidence type="ECO:0000313" key="5">
    <source>
        <dbReference type="Proteomes" id="UP000824005"/>
    </source>
</evidence>
<name>A0A9D1YXA8_9MICO</name>
<feature type="region of interest" description="Disordered" evidence="2">
    <location>
        <begin position="314"/>
        <end position="334"/>
    </location>
</feature>
<sequence>MTTTEGPPEGAGKGRNEDAGLDPYVQAVLTTAQRLHEESEAKRAARADMSPEARRAAEAAEAAEAESRRQQQWGSPTEPAHATATKIATARTVLEKATEEAFELFRDACDADRAILMTEITETALAHDALLSGYAQALAQAEGGGDDLAERLGFRSVPDLLQHDLGKQKRETDGVVRLGKLRAQGDYPALASAITEGSVSLHQALVIVGVLDQQVPHHAQEDIARVEQSAVEFAIGNETQLPLKPEQLQQLVRGWFKELEPERVELDSAEQHDLRECSYGIAADGMVRVRALLPAEEGAQVLQFLDANAGPRVRFRSEDSQDGADPEDTRTQKQKKADAFARAFSVAAKAKGTATQGGASPTLTVTIPVDELDKHAAGAPALAQMDRTQELVPAHVAARILCDGGIRAAITGDRGEVLFLGRKERLFSSAQRTALSTTYPTCAVGDCDIPAVWCESHHVQSWANGGPTDLDNGVMLCNYHHHQVHSGHLTITRDSSRTRWRVRRKARIRTGSSAARIAAGAGQGDFTDSHGPDDSTEAKPANTS</sequence>
<evidence type="ECO:0000256" key="2">
    <source>
        <dbReference type="SAM" id="MobiDB-lite"/>
    </source>
</evidence>
<dbReference type="Pfam" id="PF01844">
    <property type="entry name" value="HNH"/>
    <property type="match status" value="1"/>
</dbReference>
<keyword evidence="4" id="KW-0540">Nuclease</keyword>
<dbReference type="InterPro" id="IPR003615">
    <property type="entry name" value="HNH_nuc"/>
</dbReference>
<dbReference type="GO" id="GO:0004519">
    <property type="term" value="F:endonuclease activity"/>
    <property type="evidence" value="ECO:0007669"/>
    <property type="project" value="UniProtKB-KW"/>
</dbReference>
<dbReference type="SMART" id="SM00507">
    <property type="entry name" value="HNHc"/>
    <property type="match status" value="1"/>
</dbReference>
<accession>A0A9D1YXA8</accession>
<gene>
    <name evidence="4" type="ORF">H9830_11460</name>
</gene>
<feature type="region of interest" description="Disordered" evidence="2">
    <location>
        <begin position="1"/>
        <end position="85"/>
    </location>
</feature>
<dbReference type="GO" id="GO:0003676">
    <property type="term" value="F:nucleic acid binding"/>
    <property type="evidence" value="ECO:0007669"/>
    <property type="project" value="InterPro"/>
</dbReference>
<dbReference type="EMBL" id="DXDC01000347">
    <property type="protein sequence ID" value="HIY66882.1"/>
    <property type="molecule type" value="Genomic_DNA"/>
</dbReference>